<keyword evidence="3" id="KW-1185">Reference proteome</keyword>
<dbReference type="Proteomes" id="UP001497482">
    <property type="component" value="Chromosome 22"/>
</dbReference>
<gene>
    <name evidence="2" type="ORF">KC01_LOCUS26697</name>
</gene>
<evidence type="ECO:0000313" key="3">
    <source>
        <dbReference type="Proteomes" id="UP001497482"/>
    </source>
</evidence>
<evidence type="ECO:0000256" key="1">
    <source>
        <dbReference type="SAM" id="MobiDB-lite"/>
    </source>
</evidence>
<name>A0AAV2L7U2_KNICA</name>
<dbReference type="EMBL" id="OZ035844">
    <property type="protein sequence ID" value="CAL1598291.1"/>
    <property type="molecule type" value="Genomic_DNA"/>
</dbReference>
<evidence type="ECO:0000313" key="2">
    <source>
        <dbReference type="EMBL" id="CAL1598291.1"/>
    </source>
</evidence>
<protein>
    <submittedName>
        <fullName evidence="2">Uncharacterized protein</fullName>
    </submittedName>
</protein>
<organism evidence="2 3">
    <name type="scientific">Knipowitschia caucasica</name>
    <name type="common">Caucasian dwarf goby</name>
    <name type="synonym">Pomatoschistus caucasicus</name>
    <dbReference type="NCBI Taxonomy" id="637954"/>
    <lineage>
        <taxon>Eukaryota</taxon>
        <taxon>Metazoa</taxon>
        <taxon>Chordata</taxon>
        <taxon>Craniata</taxon>
        <taxon>Vertebrata</taxon>
        <taxon>Euteleostomi</taxon>
        <taxon>Actinopterygii</taxon>
        <taxon>Neopterygii</taxon>
        <taxon>Teleostei</taxon>
        <taxon>Neoteleostei</taxon>
        <taxon>Acanthomorphata</taxon>
        <taxon>Gobiaria</taxon>
        <taxon>Gobiiformes</taxon>
        <taxon>Gobioidei</taxon>
        <taxon>Gobiidae</taxon>
        <taxon>Gobiinae</taxon>
        <taxon>Knipowitschia</taxon>
    </lineage>
</organism>
<reference evidence="2 3" key="1">
    <citation type="submission" date="2024-04" db="EMBL/GenBank/DDBJ databases">
        <authorList>
            <person name="Waldvogel A.-M."/>
            <person name="Schoenle A."/>
        </authorList>
    </citation>
    <scope>NUCLEOTIDE SEQUENCE [LARGE SCALE GENOMIC DNA]</scope>
</reference>
<dbReference type="AlphaFoldDB" id="A0AAV2L7U2"/>
<sequence length="171" mass="17942">MSCKCGLSKVGPNPERALNEVHEEPLIPQVEEDNPSSSLPLEPTASVSIPALTSPLDLCLPRGRLLLSSNAQGPQGPAAAACGGRDTFTEIEKSLLWSDTAARVDPVPRRRSAAAASPVAKANRHCHTLSRAWGAQGVSGGRGGGQGTRLARVQTIKDTVQLGSESEHRTH</sequence>
<feature type="region of interest" description="Disordered" evidence="1">
    <location>
        <begin position="1"/>
        <end position="40"/>
    </location>
</feature>
<accession>A0AAV2L7U2</accession>
<proteinExistence type="predicted"/>